<dbReference type="RefSeq" id="WP_263076869.1">
    <property type="nucleotide sequence ID" value="NZ_CP089977.1"/>
</dbReference>
<gene>
    <name evidence="5" type="ORF">LU297_02685</name>
</gene>
<dbReference type="SUPFAM" id="SSF46785">
    <property type="entry name" value="Winged helix' DNA-binding domain"/>
    <property type="match status" value="1"/>
</dbReference>
<evidence type="ECO:0000313" key="6">
    <source>
        <dbReference type="Proteomes" id="UP001063782"/>
    </source>
</evidence>
<dbReference type="PROSITE" id="PS50995">
    <property type="entry name" value="HTH_MARR_2"/>
    <property type="match status" value="1"/>
</dbReference>
<evidence type="ECO:0000256" key="3">
    <source>
        <dbReference type="ARBA" id="ARBA00023163"/>
    </source>
</evidence>
<evidence type="ECO:0000313" key="5">
    <source>
        <dbReference type="EMBL" id="UXZ05372.1"/>
    </source>
</evidence>
<dbReference type="InterPro" id="IPR000835">
    <property type="entry name" value="HTH_MarR-typ"/>
</dbReference>
<dbReference type="InterPro" id="IPR036390">
    <property type="entry name" value="WH_DNA-bd_sf"/>
</dbReference>
<dbReference type="PANTHER" id="PTHR42756">
    <property type="entry name" value="TRANSCRIPTIONAL REGULATOR, MARR"/>
    <property type="match status" value="1"/>
</dbReference>
<dbReference type="Proteomes" id="UP001063782">
    <property type="component" value="Chromosome"/>
</dbReference>
<evidence type="ECO:0000259" key="4">
    <source>
        <dbReference type="PROSITE" id="PS50995"/>
    </source>
</evidence>
<dbReference type="SMART" id="SM00347">
    <property type="entry name" value="HTH_MARR"/>
    <property type="match status" value="1"/>
</dbReference>
<sequence length="145" mass="16526">MSNTPKNPLDQLGDISTKIVASYAIFAKKYGISDNELAIFYALWVNEFRTQKQIADEYVLAKQTINTLCKRFEADGLITSIISQNDKREKILSLTDKGKAFAKPIIETLLNLEQKIIDEFGGERMLLLLKEMQDLQTLMANHLEQ</sequence>
<protein>
    <submittedName>
        <fullName evidence="5">MarR family transcriptional regulator</fullName>
    </submittedName>
</protein>
<evidence type="ECO:0000256" key="2">
    <source>
        <dbReference type="ARBA" id="ARBA00023125"/>
    </source>
</evidence>
<evidence type="ECO:0000256" key="1">
    <source>
        <dbReference type="ARBA" id="ARBA00023015"/>
    </source>
</evidence>
<proteinExistence type="predicted"/>
<dbReference type="Pfam" id="PF12802">
    <property type="entry name" value="MarR_2"/>
    <property type="match status" value="1"/>
</dbReference>
<accession>A0ABY6F5Z6</accession>
<name>A0ABY6F5Z6_9GAMM</name>
<keyword evidence="2" id="KW-0238">DNA-binding</keyword>
<keyword evidence="6" id="KW-1185">Reference proteome</keyword>
<dbReference type="InterPro" id="IPR036388">
    <property type="entry name" value="WH-like_DNA-bd_sf"/>
</dbReference>
<dbReference type="Gene3D" id="1.10.10.10">
    <property type="entry name" value="Winged helix-like DNA-binding domain superfamily/Winged helix DNA-binding domain"/>
    <property type="match status" value="1"/>
</dbReference>
<keyword evidence="3" id="KW-0804">Transcription</keyword>
<feature type="domain" description="HTH marR-type" evidence="4">
    <location>
        <begin position="1"/>
        <end position="144"/>
    </location>
</feature>
<keyword evidence="1" id="KW-0805">Transcription regulation</keyword>
<dbReference type="EMBL" id="CP089977">
    <property type="protein sequence ID" value="UXZ05372.1"/>
    <property type="molecule type" value="Genomic_DNA"/>
</dbReference>
<organism evidence="5 6">
    <name type="scientific">Moraxella nasicaprae</name>
    <dbReference type="NCBI Taxonomy" id="2904122"/>
    <lineage>
        <taxon>Bacteria</taxon>
        <taxon>Pseudomonadati</taxon>
        <taxon>Pseudomonadota</taxon>
        <taxon>Gammaproteobacteria</taxon>
        <taxon>Moraxellales</taxon>
        <taxon>Moraxellaceae</taxon>
        <taxon>Moraxella</taxon>
    </lineage>
</organism>
<dbReference type="PANTHER" id="PTHR42756:SF1">
    <property type="entry name" value="TRANSCRIPTIONAL REPRESSOR OF EMRAB OPERON"/>
    <property type="match status" value="1"/>
</dbReference>
<reference evidence="5" key="1">
    <citation type="submission" date="2021-12" db="EMBL/GenBank/DDBJ databases">
        <title>taxonomy of Moraxella sp. ZY201224.</title>
        <authorList>
            <person name="Li F."/>
        </authorList>
    </citation>
    <scope>NUCLEOTIDE SEQUENCE</scope>
    <source>
        <strain evidence="5">ZY201224</strain>
    </source>
</reference>